<proteinExistence type="predicted"/>
<sequence>MKNIIIHYNKNDYNETVYILNPYYSIICVGKFSPGVQHDKSKIYRRYVSRDKRQR</sequence>
<gene>
    <name evidence="1" type="ORF">UABAM_04482</name>
</gene>
<evidence type="ECO:0000313" key="1">
    <source>
        <dbReference type="EMBL" id="BBM86096.1"/>
    </source>
</evidence>
<reference evidence="1 2" key="1">
    <citation type="submission" date="2019-08" db="EMBL/GenBank/DDBJ databases">
        <title>Complete genome sequence of Candidatus Uab amorphum.</title>
        <authorList>
            <person name="Shiratori T."/>
            <person name="Suzuki S."/>
            <person name="Kakizawa Y."/>
            <person name="Ishida K."/>
        </authorList>
    </citation>
    <scope>NUCLEOTIDE SEQUENCE [LARGE SCALE GENOMIC DNA]</scope>
    <source>
        <strain evidence="1 2">SRT547</strain>
    </source>
</reference>
<dbReference type="Proteomes" id="UP000326354">
    <property type="component" value="Chromosome"/>
</dbReference>
<dbReference type="AlphaFoldDB" id="A0A5S9IR48"/>
<keyword evidence="2" id="KW-1185">Reference proteome</keyword>
<dbReference type="EMBL" id="AP019860">
    <property type="protein sequence ID" value="BBM86096.1"/>
    <property type="molecule type" value="Genomic_DNA"/>
</dbReference>
<accession>A0A5S9IR48</accession>
<name>A0A5S9IR48_UABAM</name>
<dbReference type="KEGG" id="uam:UABAM_04482"/>
<organism evidence="1 2">
    <name type="scientific">Uabimicrobium amorphum</name>
    <dbReference type="NCBI Taxonomy" id="2596890"/>
    <lineage>
        <taxon>Bacteria</taxon>
        <taxon>Pseudomonadati</taxon>
        <taxon>Planctomycetota</taxon>
        <taxon>Candidatus Uabimicrobiia</taxon>
        <taxon>Candidatus Uabimicrobiales</taxon>
        <taxon>Candidatus Uabimicrobiaceae</taxon>
        <taxon>Candidatus Uabimicrobium</taxon>
    </lineage>
</organism>
<protein>
    <submittedName>
        <fullName evidence="1">Uncharacterized protein</fullName>
    </submittedName>
</protein>
<evidence type="ECO:0000313" key="2">
    <source>
        <dbReference type="Proteomes" id="UP000326354"/>
    </source>
</evidence>